<dbReference type="PANTHER" id="PTHR10801:SF10">
    <property type="entry name" value="FAD BINDING DOMAIN PROTEIN (AFU_ORTHOLOGUE AFUA_6G14300)"/>
    <property type="match status" value="1"/>
</dbReference>
<feature type="domain" description="FAD-binding PCMH-type" evidence="6">
    <location>
        <begin position="1"/>
        <end position="167"/>
    </location>
</feature>
<reference evidence="7" key="1">
    <citation type="submission" date="2022-10" db="EMBL/GenBank/DDBJ databases">
        <title>Determination and structural analysis of whole genome sequence of Sarocladium strictum F4-1.</title>
        <authorList>
            <person name="Hu L."/>
            <person name="Jiang Y."/>
        </authorList>
    </citation>
    <scope>NUCLEOTIDE SEQUENCE</scope>
    <source>
        <strain evidence="7">F4-1</strain>
    </source>
</reference>
<dbReference type="EC" id="1.3.1.72" evidence="2"/>
<sequence length="517" mass="58369">MDRHVAAVEDISNAVRVFHKLQQPFRVFHGSSHSTRPRHGLKQNVVDISMLSSVLAVDVERRVCTVEPNVPMDRLVEATLPYGLVPPVVMEFPGITAGGGFAGTSAESSSYKHGFFNDTVNSIEMVLGDGTLVHASPNDNPDLFHGAAGALGTLGITTLIELRLVEAREFVKVTYHRYRSASESMAGVRSAIGREDVDYVDGILFSQDHGVVVTGTLTNTKAKSHPVRTFSHAGDPWYYLHVEEITKNLDAQLTVDEYVPLAEYLFRYDRGGFWVGRQGYTYFKVIPFNWFFRWLLDDYSHTRTLYHALHASRISTQFIVQDLALPYDTAEKFVQWVDREVGVWPLWLCPLKEYPLPSFHPVTAKTNSTSDGNKSHVGEAFEPEMSQPMINIGVWGWGPHCRQEFVKKNQALEKELSRLGGRKWLYAHAYYEEDDFWNIYGFSWYQALRKRYRAALLPTVYDKVTVQTEGKNQGAGTGASSWLATWPLGGLYGMLLAAMSGDIALHRRAKWRHDRGT</sequence>
<keyword evidence="4" id="KW-1133">Transmembrane helix</keyword>
<dbReference type="InterPro" id="IPR036318">
    <property type="entry name" value="FAD-bd_PCMH-like_sf"/>
</dbReference>
<gene>
    <name evidence="7" type="ORF">NLU13_7931</name>
</gene>
<evidence type="ECO:0000259" key="6">
    <source>
        <dbReference type="PROSITE" id="PS51387"/>
    </source>
</evidence>
<keyword evidence="5" id="KW-0472">Membrane</keyword>
<dbReference type="InterPro" id="IPR040165">
    <property type="entry name" value="Diminuto-like"/>
</dbReference>
<accession>A0AA39GDR6</accession>
<dbReference type="Gene3D" id="3.30.465.10">
    <property type="match status" value="1"/>
</dbReference>
<dbReference type="GO" id="GO:0000246">
    <property type="term" value="F:Delta24(24-1) sterol reductase activity"/>
    <property type="evidence" value="ECO:0007669"/>
    <property type="project" value="TreeGrafter"/>
</dbReference>
<comment type="subcellular location">
    <subcellularLocation>
        <location evidence="1">Membrane</location>
        <topology evidence="1">Single-pass membrane protein</topology>
    </subcellularLocation>
</comment>
<dbReference type="GO" id="GO:0008202">
    <property type="term" value="P:steroid metabolic process"/>
    <property type="evidence" value="ECO:0007669"/>
    <property type="project" value="TreeGrafter"/>
</dbReference>
<dbReference type="GO" id="GO:0016020">
    <property type="term" value="C:membrane"/>
    <property type="evidence" value="ECO:0007669"/>
    <property type="project" value="UniProtKB-SubCell"/>
</dbReference>
<name>A0AA39GDR6_SARSR</name>
<keyword evidence="8" id="KW-1185">Reference proteome</keyword>
<dbReference type="AlphaFoldDB" id="A0AA39GDR6"/>
<dbReference type="Proteomes" id="UP001175261">
    <property type="component" value="Unassembled WGS sequence"/>
</dbReference>
<dbReference type="PANTHER" id="PTHR10801">
    <property type="entry name" value="24-DEHYDROCHOLESTEROL REDUCTASE"/>
    <property type="match status" value="1"/>
</dbReference>
<dbReference type="FunFam" id="3.30.465.10:FF:000031">
    <property type="entry name" value="FAD binding domain protein"/>
    <property type="match status" value="1"/>
</dbReference>
<keyword evidence="3" id="KW-0812">Transmembrane</keyword>
<evidence type="ECO:0000256" key="4">
    <source>
        <dbReference type="ARBA" id="ARBA00022989"/>
    </source>
</evidence>
<evidence type="ECO:0000256" key="2">
    <source>
        <dbReference type="ARBA" id="ARBA00012405"/>
    </source>
</evidence>
<dbReference type="Pfam" id="PF01565">
    <property type="entry name" value="FAD_binding_4"/>
    <property type="match status" value="1"/>
</dbReference>
<proteinExistence type="predicted"/>
<dbReference type="GO" id="GO:0071949">
    <property type="term" value="F:FAD binding"/>
    <property type="evidence" value="ECO:0007669"/>
    <property type="project" value="InterPro"/>
</dbReference>
<evidence type="ECO:0000256" key="3">
    <source>
        <dbReference type="ARBA" id="ARBA00022692"/>
    </source>
</evidence>
<protein>
    <recommendedName>
        <fullName evidence="2">Delta(24)-sterol reductase</fullName>
        <ecNumber evidence="2">1.3.1.72</ecNumber>
    </recommendedName>
</protein>
<dbReference type="GO" id="GO:0005737">
    <property type="term" value="C:cytoplasm"/>
    <property type="evidence" value="ECO:0007669"/>
    <property type="project" value="TreeGrafter"/>
</dbReference>
<dbReference type="SUPFAM" id="SSF56176">
    <property type="entry name" value="FAD-binding/transporter-associated domain-like"/>
    <property type="match status" value="1"/>
</dbReference>
<dbReference type="GO" id="GO:0050614">
    <property type="term" value="F:Delta24-sterol reductase activity"/>
    <property type="evidence" value="ECO:0007669"/>
    <property type="project" value="UniProtKB-EC"/>
</dbReference>
<dbReference type="InterPro" id="IPR016166">
    <property type="entry name" value="FAD-bd_PCMH"/>
</dbReference>
<dbReference type="PROSITE" id="PS51387">
    <property type="entry name" value="FAD_PCMH"/>
    <property type="match status" value="1"/>
</dbReference>
<evidence type="ECO:0000313" key="8">
    <source>
        <dbReference type="Proteomes" id="UP001175261"/>
    </source>
</evidence>
<dbReference type="InterPro" id="IPR006094">
    <property type="entry name" value="Oxid_FAD_bind_N"/>
</dbReference>
<organism evidence="7 8">
    <name type="scientific">Sarocladium strictum</name>
    <name type="common">Black bundle disease fungus</name>
    <name type="synonym">Acremonium strictum</name>
    <dbReference type="NCBI Taxonomy" id="5046"/>
    <lineage>
        <taxon>Eukaryota</taxon>
        <taxon>Fungi</taxon>
        <taxon>Dikarya</taxon>
        <taxon>Ascomycota</taxon>
        <taxon>Pezizomycotina</taxon>
        <taxon>Sordariomycetes</taxon>
        <taxon>Hypocreomycetidae</taxon>
        <taxon>Hypocreales</taxon>
        <taxon>Sarocladiaceae</taxon>
        <taxon>Sarocladium</taxon>
    </lineage>
</organism>
<evidence type="ECO:0000313" key="7">
    <source>
        <dbReference type="EMBL" id="KAK0385455.1"/>
    </source>
</evidence>
<evidence type="ECO:0000256" key="5">
    <source>
        <dbReference type="ARBA" id="ARBA00023136"/>
    </source>
</evidence>
<evidence type="ECO:0000256" key="1">
    <source>
        <dbReference type="ARBA" id="ARBA00004167"/>
    </source>
</evidence>
<dbReference type="InterPro" id="IPR016169">
    <property type="entry name" value="FAD-bd_PCMH_sub2"/>
</dbReference>
<comment type="caution">
    <text evidence="7">The sequence shown here is derived from an EMBL/GenBank/DDBJ whole genome shotgun (WGS) entry which is preliminary data.</text>
</comment>
<dbReference type="EMBL" id="JAPDFR010000007">
    <property type="protein sequence ID" value="KAK0385455.1"/>
    <property type="molecule type" value="Genomic_DNA"/>
</dbReference>